<evidence type="ECO:0000313" key="12">
    <source>
        <dbReference type="EMBL" id="KAH3670296.1"/>
    </source>
</evidence>
<dbReference type="SUPFAM" id="SSF159065">
    <property type="entry name" value="Dom34/Pelota N-terminal domain-like"/>
    <property type="match status" value="1"/>
</dbReference>
<evidence type="ECO:0000256" key="2">
    <source>
        <dbReference type="ARBA" id="ARBA00004496"/>
    </source>
</evidence>
<comment type="subcellular location">
    <subcellularLocation>
        <location evidence="2 10">Cytoplasm</location>
    </subcellularLocation>
</comment>
<proteinExistence type="inferred from homology"/>
<dbReference type="InterPro" id="IPR029064">
    <property type="entry name" value="Ribosomal_eL30-like_sf"/>
</dbReference>
<dbReference type="GO" id="GO:0051301">
    <property type="term" value="P:cell division"/>
    <property type="evidence" value="ECO:0007669"/>
    <property type="project" value="UniProtKB-KW"/>
</dbReference>
<dbReference type="GO" id="GO:0070481">
    <property type="term" value="P:nuclear-transcribed mRNA catabolic process, non-stop decay"/>
    <property type="evidence" value="ECO:0007669"/>
    <property type="project" value="InterPro"/>
</dbReference>
<dbReference type="InterPro" id="IPR058547">
    <property type="entry name" value="Pelota_N"/>
</dbReference>
<dbReference type="GO" id="GO:0046872">
    <property type="term" value="F:metal ion binding"/>
    <property type="evidence" value="ECO:0007669"/>
    <property type="project" value="UniProtKB-KW"/>
</dbReference>
<keyword evidence="9" id="KW-0131">Cell cycle</keyword>
<dbReference type="GO" id="GO:0032790">
    <property type="term" value="P:ribosome disassembly"/>
    <property type="evidence" value="ECO:0007669"/>
    <property type="project" value="TreeGrafter"/>
</dbReference>
<comment type="cofactor">
    <cofactor evidence="1 10">
        <name>a divalent metal cation</name>
        <dbReference type="ChEBI" id="CHEBI:60240"/>
    </cofactor>
</comment>
<dbReference type="InterPro" id="IPR005140">
    <property type="entry name" value="eRF1_Pelota-like_N"/>
</dbReference>
<dbReference type="GO" id="GO:0070651">
    <property type="term" value="P:nonfunctional rRNA decay"/>
    <property type="evidence" value="ECO:0007669"/>
    <property type="project" value="TreeGrafter"/>
</dbReference>
<dbReference type="FunFam" id="3.30.420.60:FF:000004">
    <property type="entry name" value="Protein DOM34 homolog"/>
    <property type="match status" value="1"/>
</dbReference>
<dbReference type="Pfam" id="PF03464">
    <property type="entry name" value="eRF1_2"/>
    <property type="match status" value="1"/>
</dbReference>
<dbReference type="InterPro" id="IPR004405">
    <property type="entry name" value="TF_pelota"/>
</dbReference>
<evidence type="ECO:0000256" key="7">
    <source>
        <dbReference type="ARBA" id="ARBA00022776"/>
    </source>
</evidence>
<keyword evidence="5" id="KW-0132">Cell division</keyword>
<dbReference type="Pfam" id="PF26356">
    <property type="entry name" value="Pelota_N"/>
    <property type="match status" value="1"/>
</dbReference>
<dbReference type="GO" id="GO:1990533">
    <property type="term" value="C:Dom34-Hbs1 complex"/>
    <property type="evidence" value="ECO:0007669"/>
    <property type="project" value="UniProtKB-ARBA"/>
</dbReference>
<dbReference type="SUPFAM" id="SSF55315">
    <property type="entry name" value="L30e-like"/>
    <property type="match status" value="1"/>
</dbReference>
<keyword evidence="8" id="KW-0469">Meiosis</keyword>
<comment type="similarity">
    <text evidence="3 10">Belongs to the eukaryotic release factor 1 family. Pelota subfamily.</text>
</comment>
<dbReference type="Gene3D" id="3.30.420.60">
    <property type="entry name" value="eRF1 domain 2"/>
    <property type="match status" value="1"/>
</dbReference>
<dbReference type="SMART" id="SM01194">
    <property type="entry name" value="eRF1_1"/>
    <property type="match status" value="1"/>
</dbReference>
<accession>A0A9P8T9R7</accession>
<dbReference type="SUPFAM" id="SSF53137">
    <property type="entry name" value="Translational machinery components"/>
    <property type="match status" value="1"/>
</dbReference>
<dbReference type="GO" id="GO:0005737">
    <property type="term" value="C:cytoplasm"/>
    <property type="evidence" value="ECO:0007669"/>
    <property type="project" value="UniProtKB-SubCell"/>
</dbReference>
<dbReference type="FunFam" id="2.30.30.870:FF:000001">
    <property type="entry name" value="Protein pelota homolog"/>
    <property type="match status" value="1"/>
</dbReference>
<sequence>MKLIANHFEKDTSGSVTLVAEDKEDLFTLYNLIQKGDEIDIKTMRNIKKNSKDSAKGSKAKIEKKLVRLRISIEDVEFIPQDESMRIRGKTTSATEDVPLGTYHTAEIDLVHPFSIYKDEWDEIAIQLVHSSCNIESKAEIGAVVLQEGVAHICLITENMTVLKTKIERSIPRKKRGDSSSHDKSLDRFLTVTAETLIRDLNLEKLKAVILASPGFVAKNLFEKVFQIATTTNNKVVQQQKSKFLVTHSSTGYLQGLDEVLKNEEIQKKLSDTKFAKDVVILDEFFKRLNDDDGKAWYGPSESGKAVDLGAVKNLLITDTLFRSDDIGQRKKYIELTDIVKGSGGEVNIFSSLHDSGKQLDQITGIAVILNYPVYDLDEDDSEK</sequence>
<keyword evidence="13" id="KW-1185">Reference proteome</keyword>
<protein>
    <recommendedName>
        <fullName evidence="10">Protein DOM34 homolog</fullName>
    </recommendedName>
</protein>
<evidence type="ECO:0000256" key="1">
    <source>
        <dbReference type="ARBA" id="ARBA00001968"/>
    </source>
</evidence>
<evidence type="ECO:0000313" key="13">
    <source>
        <dbReference type="Proteomes" id="UP000769528"/>
    </source>
</evidence>
<dbReference type="NCBIfam" id="TIGR00111">
    <property type="entry name" value="pelota"/>
    <property type="match status" value="1"/>
</dbReference>
<dbReference type="EMBL" id="JAEUBF010001304">
    <property type="protein sequence ID" value="KAH3670296.1"/>
    <property type="molecule type" value="Genomic_DNA"/>
</dbReference>
<dbReference type="InterPro" id="IPR042226">
    <property type="entry name" value="eFR1_2_sf"/>
</dbReference>
<dbReference type="InterPro" id="IPR038069">
    <property type="entry name" value="Pelota/DOM34_N"/>
</dbReference>
<dbReference type="FunFam" id="3.30.1330.30:FF:000008">
    <property type="entry name" value="Protein pelota homolog"/>
    <property type="match status" value="1"/>
</dbReference>
<evidence type="ECO:0000256" key="8">
    <source>
        <dbReference type="ARBA" id="ARBA00023254"/>
    </source>
</evidence>
<name>A0A9P8T9R7_9ASCO</name>
<evidence type="ECO:0000259" key="11">
    <source>
        <dbReference type="SMART" id="SM01194"/>
    </source>
</evidence>
<reference evidence="12" key="2">
    <citation type="submission" date="2021-01" db="EMBL/GenBank/DDBJ databases">
        <authorList>
            <person name="Schikora-Tamarit M.A."/>
        </authorList>
    </citation>
    <scope>NUCLEOTIDE SEQUENCE</scope>
    <source>
        <strain evidence="12">CBS6341</strain>
    </source>
</reference>
<dbReference type="GO" id="GO:0070966">
    <property type="term" value="P:nuclear-transcribed mRNA catabolic process, no-go decay"/>
    <property type="evidence" value="ECO:0007669"/>
    <property type="project" value="InterPro"/>
</dbReference>
<keyword evidence="4 10" id="KW-0963">Cytoplasm</keyword>
<dbReference type="GO" id="GO:0071025">
    <property type="term" value="P:RNA surveillance"/>
    <property type="evidence" value="ECO:0007669"/>
    <property type="project" value="InterPro"/>
</dbReference>
<dbReference type="AlphaFoldDB" id="A0A9P8T9R7"/>
<feature type="domain" description="eRF1/Pelota-like N-terminal" evidence="11">
    <location>
        <begin position="1"/>
        <end position="134"/>
    </location>
</feature>
<comment type="caution">
    <text evidence="12">The sequence shown here is derived from an EMBL/GenBank/DDBJ whole genome shotgun (WGS) entry which is preliminary data.</text>
</comment>
<dbReference type="Gene3D" id="3.30.1330.30">
    <property type="match status" value="1"/>
</dbReference>
<organism evidence="12 13">
    <name type="scientific">Wickerhamomyces mucosus</name>
    <dbReference type="NCBI Taxonomy" id="1378264"/>
    <lineage>
        <taxon>Eukaryota</taxon>
        <taxon>Fungi</taxon>
        <taxon>Dikarya</taxon>
        <taxon>Ascomycota</taxon>
        <taxon>Saccharomycotina</taxon>
        <taxon>Saccharomycetes</taxon>
        <taxon>Phaffomycetales</taxon>
        <taxon>Wickerhamomycetaceae</taxon>
        <taxon>Wickerhamomyces</taxon>
    </lineage>
</organism>
<dbReference type="GO" id="GO:0006412">
    <property type="term" value="P:translation"/>
    <property type="evidence" value="ECO:0007669"/>
    <property type="project" value="UniProtKB-ARBA"/>
</dbReference>
<comment type="function">
    <text evidence="10">Component of the Dom34-Hbs1 complex, a complex that recognizes stalled ribosomes and triggers the No-Go Decay (NGD) pathway (PubMed:20890290). In the Dom34-Hbs1 complex, dom34 recognizes ribosomes stalled at the 3' end of an mRNA and engages stalled ribosomes by destabilizing mRNA in the mRNA channel. Following ribosome-binding, the Dom34-Hbs1 complex promotes the disassembly of stalled ribosomes, followed by degradation of damaged mRNAs as part of the NGD pathway.</text>
</comment>
<keyword evidence="7" id="KW-0498">Mitosis</keyword>
<dbReference type="InterPro" id="IPR005141">
    <property type="entry name" value="eRF1_2"/>
</dbReference>
<keyword evidence="6 10" id="KW-0479">Metal-binding</keyword>
<dbReference type="Gene3D" id="2.30.30.870">
    <property type="entry name" value="Pelota, domain A"/>
    <property type="match status" value="1"/>
</dbReference>
<evidence type="ECO:0000256" key="10">
    <source>
        <dbReference type="RuleBase" id="RU362019"/>
    </source>
</evidence>
<dbReference type="GO" id="GO:0051321">
    <property type="term" value="P:meiotic cell cycle"/>
    <property type="evidence" value="ECO:0007669"/>
    <property type="project" value="UniProtKB-KW"/>
</dbReference>
<dbReference type="Proteomes" id="UP000769528">
    <property type="component" value="Unassembled WGS sequence"/>
</dbReference>
<dbReference type="Pfam" id="PF03465">
    <property type="entry name" value="eRF1_3"/>
    <property type="match status" value="1"/>
</dbReference>
<reference evidence="12" key="1">
    <citation type="journal article" date="2021" name="Open Biol.">
        <title>Shared evolutionary footprints suggest mitochondrial oxidative damage underlies multiple complex I losses in fungi.</title>
        <authorList>
            <person name="Schikora-Tamarit M.A."/>
            <person name="Marcet-Houben M."/>
            <person name="Nosek J."/>
            <person name="Gabaldon T."/>
        </authorList>
    </citation>
    <scope>NUCLEOTIDE SEQUENCE</scope>
    <source>
        <strain evidence="12">CBS6341</strain>
    </source>
</reference>
<dbReference type="PANTHER" id="PTHR10853:SF0">
    <property type="entry name" value="PROTEIN PELOTA HOMOLOG"/>
    <property type="match status" value="1"/>
</dbReference>
<dbReference type="OrthoDB" id="10249111at2759"/>
<dbReference type="PANTHER" id="PTHR10853">
    <property type="entry name" value="PELOTA"/>
    <property type="match status" value="1"/>
</dbReference>
<dbReference type="InterPro" id="IPR005142">
    <property type="entry name" value="eRF1_3"/>
</dbReference>
<evidence type="ECO:0000256" key="9">
    <source>
        <dbReference type="ARBA" id="ARBA00023306"/>
    </source>
</evidence>
<evidence type="ECO:0000256" key="3">
    <source>
        <dbReference type="ARBA" id="ARBA00009504"/>
    </source>
</evidence>
<evidence type="ECO:0000256" key="6">
    <source>
        <dbReference type="ARBA" id="ARBA00022723"/>
    </source>
</evidence>
<gene>
    <name evidence="12" type="ORF">WICMUC_004865</name>
</gene>
<evidence type="ECO:0000256" key="4">
    <source>
        <dbReference type="ARBA" id="ARBA00022490"/>
    </source>
</evidence>
<evidence type="ECO:0000256" key="5">
    <source>
        <dbReference type="ARBA" id="ARBA00022618"/>
    </source>
</evidence>